<dbReference type="PRINTS" id="PR00080">
    <property type="entry name" value="SDRFAMILY"/>
</dbReference>
<accession>A0A1S1HJ74</accession>
<comment type="caution">
    <text evidence="5">The sequence shown here is derived from an EMBL/GenBank/DDBJ whole genome shotgun (WGS) entry which is preliminary data.</text>
</comment>
<dbReference type="GO" id="GO:0004316">
    <property type="term" value="F:3-oxoacyl-[acyl-carrier-protein] reductase (NADPH) activity"/>
    <property type="evidence" value="ECO:0007669"/>
    <property type="project" value="UniProtKB-EC"/>
</dbReference>
<comment type="similarity">
    <text evidence="1 3">Belongs to the short-chain dehydrogenases/reductases (SDR) family.</text>
</comment>
<dbReference type="Gene3D" id="3.40.50.720">
    <property type="entry name" value="NAD(P)-binding Rossmann-like Domain"/>
    <property type="match status" value="1"/>
</dbReference>
<evidence type="ECO:0000313" key="6">
    <source>
        <dbReference type="Proteomes" id="UP000179467"/>
    </source>
</evidence>
<dbReference type="OrthoDB" id="9793825at2"/>
<dbReference type="SUPFAM" id="SSF51735">
    <property type="entry name" value="NAD(P)-binding Rossmann-fold domains"/>
    <property type="match status" value="1"/>
</dbReference>
<dbReference type="InterPro" id="IPR057326">
    <property type="entry name" value="KR_dom"/>
</dbReference>
<dbReference type="AlphaFoldDB" id="A0A1S1HJ74"/>
<dbReference type="PANTHER" id="PTHR43976">
    <property type="entry name" value="SHORT CHAIN DEHYDROGENASE"/>
    <property type="match status" value="1"/>
</dbReference>
<dbReference type="CDD" id="cd05374">
    <property type="entry name" value="17beta-HSD-like_SDR_c"/>
    <property type="match status" value="1"/>
</dbReference>
<dbReference type="InterPro" id="IPR036291">
    <property type="entry name" value="NAD(P)-bd_dom_sf"/>
</dbReference>
<evidence type="ECO:0000259" key="4">
    <source>
        <dbReference type="SMART" id="SM00822"/>
    </source>
</evidence>
<dbReference type="EMBL" id="MIPT01000001">
    <property type="protein sequence ID" value="OHT20580.1"/>
    <property type="molecule type" value="Genomic_DNA"/>
</dbReference>
<dbReference type="PANTHER" id="PTHR43976:SF16">
    <property type="entry name" value="SHORT-CHAIN DEHYDROGENASE_REDUCTASE FAMILY PROTEIN"/>
    <property type="match status" value="1"/>
</dbReference>
<feature type="domain" description="Ketoreductase" evidence="4">
    <location>
        <begin position="3"/>
        <end position="188"/>
    </location>
</feature>
<organism evidence="5 6">
    <name type="scientific">Edaphosphingomonas haloaromaticamans</name>
    <dbReference type="NCBI Taxonomy" id="653954"/>
    <lineage>
        <taxon>Bacteria</taxon>
        <taxon>Pseudomonadati</taxon>
        <taxon>Pseudomonadota</taxon>
        <taxon>Alphaproteobacteria</taxon>
        <taxon>Sphingomonadales</taxon>
        <taxon>Rhizorhabdaceae</taxon>
        <taxon>Edaphosphingomonas</taxon>
    </lineage>
</organism>
<keyword evidence="2 5" id="KW-0560">Oxidoreductase</keyword>
<reference evidence="5 6" key="1">
    <citation type="submission" date="2016-09" db="EMBL/GenBank/DDBJ databases">
        <title>Metabolic pathway, cell adaptation mechanisms and a novel monoxygenase revealed through proteogenomic-transcription analysis of a Sphingomonas haloaromaticamans strain degrading the fungicide ortho-phenylphenol.</title>
        <authorList>
            <person name="Perruchon C."/>
            <person name="Papadopoulou E.S."/>
            <person name="Rousidou C."/>
            <person name="Vasileiadis S."/>
            <person name="Tanou G."/>
            <person name="Amoutzias G."/>
            <person name="Molassiotis A."/>
            <person name="Karpouzas D.G."/>
        </authorList>
    </citation>
    <scope>NUCLEOTIDE SEQUENCE [LARGE SCALE GENOMIC DNA]</scope>
    <source>
        <strain evidence="5 6">P3</strain>
    </source>
</reference>
<gene>
    <name evidence="5" type="primary">fabG_15</name>
    <name evidence="5" type="ORF">BHE75_02579</name>
</gene>
<dbReference type="RefSeq" id="WP_070934075.1">
    <property type="nucleotide sequence ID" value="NZ_MIPT01000001.1"/>
</dbReference>
<keyword evidence="6" id="KW-1185">Reference proteome</keyword>
<evidence type="ECO:0000256" key="3">
    <source>
        <dbReference type="RuleBase" id="RU000363"/>
    </source>
</evidence>
<sequence length="287" mass="30178">MSKIWLITGSARGLGRFIAEAALAAGDHVVATARDPARLADLQAQHGDQLRTFALDVTDVAAAEAAVDFAVESFGRLDILVNNAGFGQVAPFEQTSEADFRAQIDTNFYGVVNLTRAALPGMRWHRAGHIINISSVGARVSTAGLAAYQAAKWAVAGFTEVLAKEVAPFGVNAISVEPGGMRTDWAAIASGGAQEILPDYAESVGARLASHKTLVGNEVGDPVRIADVIVALTRRDRLPAHLVLGSDALHAIREAEKIRQADAKEWASVSASTDFLNSTASFLGAHA</sequence>
<proteinExistence type="inferred from homology"/>
<evidence type="ECO:0000256" key="1">
    <source>
        <dbReference type="ARBA" id="ARBA00006484"/>
    </source>
</evidence>
<dbReference type="PRINTS" id="PR00081">
    <property type="entry name" value="GDHRDH"/>
</dbReference>
<dbReference type="Proteomes" id="UP000179467">
    <property type="component" value="Unassembled WGS sequence"/>
</dbReference>
<evidence type="ECO:0000256" key="2">
    <source>
        <dbReference type="ARBA" id="ARBA00023002"/>
    </source>
</evidence>
<dbReference type="EC" id="1.1.1.100" evidence="5"/>
<dbReference type="InterPro" id="IPR051911">
    <property type="entry name" value="SDR_oxidoreductase"/>
</dbReference>
<dbReference type="Pfam" id="PF00106">
    <property type="entry name" value="adh_short"/>
    <property type="match status" value="1"/>
</dbReference>
<protein>
    <submittedName>
        <fullName evidence="5">3-oxoacyl-[acyl-carrier-protein] reductase FabG</fullName>
        <ecNumber evidence="5">1.1.1.100</ecNumber>
    </submittedName>
</protein>
<dbReference type="InterPro" id="IPR002347">
    <property type="entry name" value="SDR_fam"/>
</dbReference>
<evidence type="ECO:0000313" key="5">
    <source>
        <dbReference type="EMBL" id="OHT20580.1"/>
    </source>
</evidence>
<name>A0A1S1HJ74_9SPHN</name>
<dbReference type="SMART" id="SM00822">
    <property type="entry name" value="PKS_KR"/>
    <property type="match status" value="1"/>
</dbReference>